<dbReference type="STRING" id="82805.SAMN04487998_0695"/>
<dbReference type="GO" id="GO:0005737">
    <property type="term" value="C:cytoplasm"/>
    <property type="evidence" value="ECO:0007669"/>
    <property type="project" value="TreeGrafter"/>
</dbReference>
<dbReference type="InterPro" id="IPR043129">
    <property type="entry name" value="ATPase_NBD"/>
</dbReference>
<organism evidence="9 10">
    <name type="scientific">Hymenobacter actinosclerus</name>
    <dbReference type="NCBI Taxonomy" id="82805"/>
    <lineage>
        <taxon>Bacteria</taxon>
        <taxon>Pseudomonadati</taxon>
        <taxon>Bacteroidota</taxon>
        <taxon>Cytophagia</taxon>
        <taxon>Cytophagales</taxon>
        <taxon>Hymenobacteraceae</taxon>
        <taxon>Hymenobacter</taxon>
    </lineage>
</organism>
<dbReference type="PANTHER" id="PTHR43435:SF4">
    <property type="entry name" value="FGGY CARBOHYDRATE KINASE DOMAIN-CONTAINING PROTEIN"/>
    <property type="match status" value="1"/>
</dbReference>
<dbReference type="GO" id="GO:0005524">
    <property type="term" value="F:ATP binding"/>
    <property type="evidence" value="ECO:0007669"/>
    <property type="project" value="UniProtKB-KW"/>
</dbReference>
<keyword evidence="1" id="KW-0808">Transferase</keyword>
<evidence type="ECO:0000256" key="4">
    <source>
        <dbReference type="ARBA" id="ARBA00022840"/>
    </source>
</evidence>
<dbReference type="GO" id="GO:0019569">
    <property type="term" value="P:L-arabinose catabolic process to D-xylulose 5-phosphate"/>
    <property type="evidence" value="ECO:0007669"/>
    <property type="project" value="InterPro"/>
</dbReference>
<dbReference type="NCBIfam" id="NF003154">
    <property type="entry name" value="PRK04123.1"/>
    <property type="match status" value="1"/>
</dbReference>
<dbReference type="Proteomes" id="UP000198697">
    <property type="component" value="Unassembled WGS sequence"/>
</dbReference>
<dbReference type="Pfam" id="PF00370">
    <property type="entry name" value="FGGY_N"/>
    <property type="match status" value="1"/>
</dbReference>
<dbReference type="SUPFAM" id="SSF53067">
    <property type="entry name" value="Actin-like ATPase domain"/>
    <property type="match status" value="2"/>
</dbReference>
<dbReference type="PANTHER" id="PTHR43435">
    <property type="entry name" value="RIBULOKINASE"/>
    <property type="match status" value="1"/>
</dbReference>
<dbReference type="InterPro" id="IPR018484">
    <property type="entry name" value="FGGY_N"/>
</dbReference>
<dbReference type="Gene3D" id="1.20.58.2240">
    <property type="match status" value="1"/>
</dbReference>
<feature type="domain" description="Carbohydrate kinase FGGY N-terminal" evidence="7">
    <location>
        <begin position="7"/>
        <end position="281"/>
    </location>
</feature>
<keyword evidence="5" id="KW-0054">Arabinose catabolism</keyword>
<dbReference type="RefSeq" id="WP_092768255.1">
    <property type="nucleotide sequence ID" value="NZ_FOHS01000001.1"/>
</dbReference>
<evidence type="ECO:0000313" key="9">
    <source>
        <dbReference type="EMBL" id="SES92786.1"/>
    </source>
</evidence>
<dbReference type="Pfam" id="PF02782">
    <property type="entry name" value="FGGY_C"/>
    <property type="match status" value="1"/>
</dbReference>
<sequence length="566" mass="60353">MPTRPQYVIGLDFGTSSVRALLVDVSSGREVAEAVRPFPRWDAGQFCDPDLNQFRQHPLDHLEGLTEVVREVVALVDDPAQIVALAVDATASSPGPVNEQGQALGLLPEFAEEPDALFILWKDHTALAEAEEINRLARSWGGPDYTKYSGGVYSSEWFWSKITRITRVNERVARAAYSWLEHCDWLTLELTGLPLAELKRSRCAAGHKAMWHAEWDGLPAEEFLTQLEPQLAGLRARLYQQTYPADEPAGTLSSAWAEKLGLGPATVVAVGTIDAHAGGVGAGITPYAMVKVMGTSTCDIVVVPPADLAGHPPVAGICGQVDGSVVPGLVGLEAGQSAFGDLLAWFEGLLSWPLAALLGQAGSLSAGQREELLLEAERNLLVLLTEAAEALPFAAENPVLALDWVNGRRTPDANHQLQGALRNLTMGSSAPEVFRALVEALCYGSRHILERFEHEGIAIKQIIGIGGVAKKSAYLMQTLADVLGRRIVVTASEQAPALGAAMYAAVAAGCHPSVEAAQQAMGSGFSEQYDPNPARVAAYDARYAEYRALGGFIEATTPGPENPASA</sequence>
<dbReference type="PIRSF" id="PIRSF000538">
    <property type="entry name" value="GlpK"/>
    <property type="match status" value="1"/>
</dbReference>
<gene>
    <name evidence="9" type="ORF">SAMN04487998_0695</name>
</gene>
<reference evidence="10" key="1">
    <citation type="submission" date="2016-10" db="EMBL/GenBank/DDBJ databases">
        <authorList>
            <person name="Varghese N."/>
            <person name="Submissions S."/>
        </authorList>
    </citation>
    <scope>NUCLEOTIDE SEQUENCE [LARGE SCALE GENOMIC DNA]</scope>
    <source>
        <strain evidence="10">DSM 15310</strain>
    </source>
</reference>
<dbReference type="EMBL" id="FOHS01000001">
    <property type="protein sequence ID" value="SES92786.1"/>
    <property type="molecule type" value="Genomic_DNA"/>
</dbReference>
<keyword evidence="10" id="KW-1185">Reference proteome</keyword>
<dbReference type="GO" id="GO:0008741">
    <property type="term" value="F:ribulokinase activity"/>
    <property type="evidence" value="ECO:0007669"/>
    <property type="project" value="InterPro"/>
</dbReference>
<accession>A0A1I0AGG2</accession>
<evidence type="ECO:0000259" key="7">
    <source>
        <dbReference type="Pfam" id="PF00370"/>
    </source>
</evidence>
<dbReference type="InterPro" id="IPR018485">
    <property type="entry name" value="FGGY_C"/>
</dbReference>
<dbReference type="CDD" id="cd07781">
    <property type="entry name" value="ASKHA_NBD_FGGY_L-RBK"/>
    <property type="match status" value="1"/>
</dbReference>
<evidence type="ECO:0000259" key="8">
    <source>
        <dbReference type="Pfam" id="PF02782"/>
    </source>
</evidence>
<dbReference type="GO" id="GO:0019150">
    <property type="term" value="F:D-ribulokinase activity"/>
    <property type="evidence" value="ECO:0007669"/>
    <property type="project" value="TreeGrafter"/>
</dbReference>
<evidence type="ECO:0000313" key="10">
    <source>
        <dbReference type="Proteomes" id="UP000198697"/>
    </source>
</evidence>
<keyword evidence="2" id="KW-0547">Nucleotide-binding</keyword>
<dbReference type="InterPro" id="IPR000577">
    <property type="entry name" value="Carb_kinase_FGGY"/>
</dbReference>
<keyword evidence="6" id="KW-0119">Carbohydrate metabolism</keyword>
<keyword evidence="3 9" id="KW-0418">Kinase</keyword>
<evidence type="ECO:0000256" key="1">
    <source>
        <dbReference type="ARBA" id="ARBA00022679"/>
    </source>
</evidence>
<dbReference type="InterPro" id="IPR005929">
    <property type="entry name" value="Ribulokinase"/>
</dbReference>
<evidence type="ECO:0000256" key="6">
    <source>
        <dbReference type="ARBA" id="ARBA00023277"/>
    </source>
</evidence>
<proteinExistence type="predicted"/>
<evidence type="ECO:0000256" key="5">
    <source>
        <dbReference type="ARBA" id="ARBA00022935"/>
    </source>
</evidence>
<name>A0A1I0AGG2_9BACT</name>
<evidence type="ECO:0000256" key="2">
    <source>
        <dbReference type="ARBA" id="ARBA00022741"/>
    </source>
</evidence>
<protein>
    <submittedName>
        <fullName evidence="9">L-ribulokinase</fullName>
    </submittedName>
</protein>
<evidence type="ECO:0000256" key="3">
    <source>
        <dbReference type="ARBA" id="ARBA00022777"/>
    </source>
</evidence>
<dbReference type="AlphaFoldDB" id="A0A1I0AGG2"/>
<feature type="domain" description="Carbohydrate kinase FGGY C-terminal" evidence="8">
    <location>
        <begin position="290"/>
        <end position="508"/>
    </location>
</feature>
<keyword evidence="4" id="KW-0067">ATP-binding</keyword>
<dbReference type="Gene3D" id="3.30.420.40">
    <property type="match status" value="1"/>
</dbReference>
<dbReference type="OrthoDB" id="9805576at2"/>